<feature type="region of interest" description="Disordered" evidence="1">
    <location>
        <begin position="103"/>
        <end position="122"/>
    </location>
</feature>
<sequence length="172" mass="18635">MGSSASKGARAATRKYPTTPSLAASQTKPQPPPPAQPPRPAEEGRGEEIDRDGRDPDFARFLRSIGPVQPNPTLSPSSQAGPHGKAFDPMSNPAVVMLKARARIQQEAEEEQQQTEQGHGQGRKYLVAEELRQMLVLRDVHRKSAAEIERTMGLKTGVVDKLGGNIVQLAQL</sequence>
<reference evidence="3" key="1">
    <citation type="journal article" date="2020" name="Stud. Mycol.">
        <title>101 Dothideomycetes genomes: a test case for predicting lifestyles and emergence of pathogens.</title>
        <authorList>
            <person name="Haridas S."/>
            <person name="Albert R."/>
            <person name="Binder M."/>
            <person name="Bloem J."/>
            <person name="Labutti K."/>
            <person name="Salamov A."/>
            <person name="Andreopoulos B."/>
            <person name="Baker S."/>
            <person name="Barry K."/>
            <person name="Bills G."/>
            <person name="Bluhm B."/>
            <person name="Cannon C."/>
            <person name="Castanera R."/>
            <person name="Culley D."/>
            <person name="Daum C."/>
            <person name="Ezra D."/>
            <person name="Gonzalez J."/>
            <person name="Henrissat B."/>
            <person name="Kuo A."/>
            <person name="Liang C."/>
            <person name="Lipzen A."/>
            <person name="Lutzoni F."/>
            <person name="Magnuson J."/>
            <person name="Mondo S."/>
            <person name="Nolan M."/>
            <person name="Ohm R."/>
            <person name="Pangilinan J."/>
            <person name="Park H.-J."/>
            <person name="Ramirez L."/>
            <person name="Alfaro M."/>
            <person name="Sun H."/>
            <person name="Tritt A."/>
            <person name="Yoshinaga Y."/>
            <person name="Zwiers L.-H."/>
            <person name="Turgeon B."/>
            <person name="Goodwin S."/>
            <person name="Spatafora J."/>
            <person name="Crous P."/>
            <person name="Grigoriev I."/>
        </authorList>
    </citation>
    <scope>NUCLEOTIDE SEQUENCE</scope>
    <source>
        <strain evidence="3">CBS 480.64</strain>
    </source>
</reference>
<dbReference type="Pfam" id="PF22943">
    <property type="entry name" value="HTH_68"/>
    <property type="match status" value="1"/>
</dbReference>
<evidence type="ECO:0000256" key="1">
    <source>
        <dbReference type="SAM" id="MobiDB-lite"/>
    </source>
</evidence>
<feature type="compositionally biased region" description="Polar residues" evidence="1">
    <location>
        <begin position="71"/>
        <end position="80"/>
    </location>
</feature>
<gene>
    <name evidence="3" type="ORF">K470DRAFT_255002</name>
</gene>
<proteinExistence type="predicted"/>
<dbReference type="EMBL" id="MU005961">
    <property type="protein sequence ID" value="KAF2863313.1"/>
    <property type="molecule type" value="Genomic_DNA"/>
</dbReference>
<feature type="compositionally biased region" description="Basic and acidic residues" evidence="1">
    <location>
        <begin position="40"/>
        <end position="60"/>
    </location>
</feature>
<dbReference type="Proteomes" id="UP000799421">
    <property type="component" value="Unassembled WGS sequence"/>
</dbReference>
<accession>A0A6A7C7D9</accession>
<feature type="compositionally biased region" description="Pro residues" evidence="1">
    <location>
        <begin position="29"/>
        <end position="39"/>
    </location>
</feature>
<name>A0A6A7C7D9_9PEZI</name>
<feature type="compositionally biased region" description="Polar residues" evidence="1">
    <location>
        <begin position="16"/>
        <end position="28"/>
    </location>
</feature>
<dbReference type="AlphaFoldDB" id="A0A6A7C7D9"/>
<dbReference type="InterPro" id="IPR054448">
    <property type="entry name" value="HTH_put_ascomycetes"/>
</dbReference>
<keyword evidence="4" id="KW-1185">Reference proteome</keyword>
<protein>
    <recommendedName>
        <fullName evidence="2">Helix-turn-helix domain-containing protein</fullName>
    </recommendedName>
</protein>
<evidence type="ECO:0000313" key="3">
    <source>
        <dbReference type="EMBL" id="KAF2863313.1"/>
    </source>
</evidence>
<evidence type="ECO:0000313" key="4">
    <source>
        <dbReference type="Proteomes" id="UP000799421"/>
    </source>
</evidence>
<organism evidence="3 4">
    <name type="scientific">Piedraia hortae CBS 480.64</name>
    <dbReference type="NCBI Taxonomy" id="1314780"/>
    <lineage>
        <taxon>Eukaryota</taxon>
        <taxon>Fungi</taxon>
        <taxon>Dikarya</taxon>
        <taxon>Ascomycota</taxon>
        <taxon>Pezizomycotina</taxon>
        <taxon>Dothideomycetes</taxon>
        <taxon>Dothideomycetidae</taxon>
        <taxon>Capnodiales</taxon>
        <taxon>Piedraiaceae</taxon>
        <taxon>Piedraia</taxon>
    </lineage>
</organism>
<feature type="domain" description="Helix-turn-helix" evidence="2">
    <location>
        <begin position="128"/>
        <end position="166"/>
    </location>
</feature>
<feature type="region of interest" description="Disordered" evidence="1">
    <location>
        <begin position="1"/>
        <end position="90"/>
    </location>
</feature>
<evidence type="ECO:0000259" key="2">
    <source>
        <dbReference type="Pfam" id="PF22943"/>
    </source>
</evidence>
<dbReference type="OrthoDB" id="4085451at2759"/>